<name>A0A8G1VLR0_9EURO</name>
<sequence>MRCDVGEDDRDHGFLVIKNVRTRASCQPRLRSRLTAGQQMTARMRSLVSPGTQTLTGEFWLLGTKSEVLRERALLHESERPQLSCNSRFGTDPAKTKILVLTSTDSCSETYPAVIEGKWLEITGVNSTNLGSVDGTRETCNHRNVATACTRICDKVRIHLEYVCDRRK</sequence>
<dbReference type="AlphaFoldDB" id="A0A8G1VLR0"/>
<protein>
    <submittedName>
        <fullName evidence="1">Uncharacterized protein</fullName>
    </submittedName>
</protein>
<evidence type="ECO:0000313" key="1">
    <source>
        <dbReference type="EMBL" id="RAH58069.1"/>
    </source>
</evidence>
<keyword evidence="2" id="KW-1185">Reference proteome</keyword>
<dbReference type="RefSeq" id="XP_025515991.1">
    <property type="nucleotide sequence ID" value="XM_025655293.1"/>
</dbReference>
<evidence type="ECO:0000313" key="2">
    <source>
        <dbReference type="Proteomes" id="UP000249526"/>
    </source>
</evidence>
<dbReference type="GeneID" id="37158695"/>
<accession>A0A8G1VLR0</accession>
<reference evidence="1 2" key="1">
    <citation type="submission" date="2018-02" db="EMBL/GenBank/DDBJ databases">
        <title>The genomes of Aspergillus section Nigri reveals drivers in fungal speciation.</title>
        <authorList>
            <consortium name="DOE Joint Genome Institute"/>
            <person name="Vesth T.C."/>
            <person name="Nybo J."/>
            <person name="Theobald S."/>
            <person name="Brandl J."/>
            <person name="Frisvad J.C."/>
            <person name="Nielsen K.F."/>
            <person name="Lyhne E.K."/>
            <person name="Kogle M.E."/>
            <person name="Kuo A."/>
            <person name="Riley R."/>
            <person name="Clum A."/>
            <person name="Nolan M."/>
            <person name="Lipzen A."/>
            <person name="Salamov A."/>
            <person name="Henrissat B."/>
            <person name="Wiebenga A."/>
            <person name="De vries R.P."/>
            <person name="Grigoriev I.V."/>
            <person name="Mortensen U.H."/>
            <person name="Andersen M.R."/>
            <person name="Baker S.E."/>
        </authorList>
    </citation>
    <scope>NUCLEOTIDE SEQUENCE [LARGE SCALE GENOMIC DNA]</scope>
    <source>
        <strain evidence="1 2">CBS 112811</strain>
    </source>
</reference>
<proteinExistence type="predicted"/>
<gene>
    <name evidence="1" type="ORF">BO85DRAFT_294753</name>
</gene>
<dbReference type="Proteomes" id="UP000249526">
    <property type="component" value="Unassembled WGS sequence"/>
</dbReference>
<dbReference type="EMBL" id="KZ825061">
    <property type="protein sequence ID" value="RAH58069.1"/>
    <property type="molecule type" value="Genomic_DNA"/>
</dbReference>
<organism evidence="1 2">
    <name type="scientific">Aspergillus piperis CBS 112811</name>
    <dbReference type="NCBI Taxonomy" id="1448313"/>
    <lineage>
        <taxon>Eukaryota</taxon>
        <taxon>Fungi</taxon>
        <taxon>Dikarya</taxon>
        <taxon>Ascomycota</taxon>
        <taxon>Pezizomycotina</taxon>
        <taxon>Eurotiomycetes</taxon>
        <taxon>Eurotiomycetidae</taxon>
        <taxon>Eurotiales</taxon>
        <taxon>Aspergillaceae</taxon>
        <taxon>Aspergillus</taxon>
        <taxon>Aspergillus subgen. Circumdati</taxon>
    </lineage>
</organism>